<accession>A0A919JQW1</accession>
<organism evidence="2 3">
    <name type="scientific">Actinoplanes nipponensis</name>
    <dbReference type="NCBI Taxonomy" id="135950"/>
    <lineage>
        <taxon>Bacteria</taxon>
        <taxon>Bacillati</taxon>
        <taxon>Actinomycetota</taxon>
        <taxon>Actinomycetes</taxon>
        <taxon>Micromonosporales</taxon>
        <taxon>Micromonosporaceae</taxon>
        <taxon>Actinoplanes</taxon>
    </lineage>
</organism>
<name>A0A919JQW1_9ACTN</name>
<evidence type="ECO:0000256" key="1">
    <source>
        <dbReference type="SAM" id="MobiDB-lite"/>
    </source>
</evidence>
<sequence length="117" mass="12856">MPTPSDPDDPPLWSRGGGDDDFHETEVFSTLGELKVEIEACLDHFAASHHTVAEIIEQLQAISDRLGWSAAETQSEALLQASYGLTQVLEVLDNARVNLAEVHEYGASYLRSLGFTR</sequence>
<feature type="region of interest" description="Disordered" evidence="1">
    <location>
        <begin position="1"/>
        <end position="20"/>
    </location>
</feature>
<gene>
    <name evidence="2" type="ORF">Ani05nite_73340</name>
</gene>
<dbReference type="RefSeq" id="WP_203776096.1">
    <property type="nucleotide sequence ID" value="NZ_BAAAYJ010000097.1"/>
</dbReference>
<evidence type="ECO:0000313" key="2">
    <source>
        <dbReference type="EMBL" id="GIE53800.1"/>
    </source>
</evidence>
<dbReference type="AlphaFoldDB" id="A0A919JQW1"/>
<evidence type="ECO:0000313" key="3">
    <source>
        <dbReference type="Proteomes" id="UP000647172"/>
    </source>
</evidence>
<reference evidence="2" key="1">
    <citation type="submission" date="2021-01" db="EMBL/GenBank/DDBJ databases">
        <title>Whole genome shotgun sequence of Actinoplanes nipponensis NBRC 14063.</title>
        <authorList>
            <person name="Komaki H."/>
            <person name="Tamura T."/>
        </authorList>
    </citation>
    <scope>NUCLEOTIDE SEQUENCE</scope>
    <source>
        <strain evidence="2">NBRC 14063</strain>
    </source>
</reference>
<protein>
    <submittedName>
        <fullName evidence="2">Uncharacterized protein</fullName>
    </submittedName>
</protein>
<keyword evidence="3" id="KW-1185">Reference proteome</keyword>
<dbReference type="Proteomes" id="UP000647172">
    <property type="component" value="Unassembled WGS sequence"/>
</dbReference>
<comment type="caution">
    <text evidence="2">The sequence shown here is derived from an EMBL/GenBank/DDBJ whole genome shotgun (WGS) entry which is preliminary data.</text>
</comment>
<dbReference type="EMBL" id="BOMQ01000089">
    <property type="protein sequence ID" value="GIE53800.1"/>
    <property type="molecule type" value="Genomic_DNA"/>
</dbReference>
<proteinExistence type="predicted"/>